<evidence type="ECO:0000256" key="1">
    <source>
        <dbReference type="SAM" id="MobiDB-lite"/>
    </source>
</evidence>
<feature type="compositionally biased region" description="Acidic residues" evidence="1">
    <location>
        <begin position="109"/>
        <end position="127"/>
    </location>
</feature>
<feature type="transmembrane region" description="Helical" evidence="2">
    <location>
        <begin position="27"/>
        <end position="45"/>
    </location>
</feature>
<dbReference type="OrthoDB" id="4227028at2759"/>
<dbReference type="Proteomes" id="UP000018144">
    <property type="component" value="Unassembled WGS sequence"/>
</dbReference>
<organism evidence="3 4">
    <name type="scientific">Pyronema omphalodes (strain CBS 100304)</name>
    <name type="common">Pyronema confluens</name>
    <dbReference type="NCBI Taxonomy" id="1076935"/>
    <lineage>
        <taxon>Eukaryota</taxon>
        <taxon>Fungi</taxon>
        <taxon>Dikarya</taxon>
        <taxon>Ascomycota</taxon>
        <taxon>Pezizomycotina</taxon>
        <taxon>Pezizomycetes</taxon>
        <taxon>Pezizales</taxon>
        <taxon>Pyronemataceae</taxon>
        <taxon>Pyronema</taxon>
    </lineage>
</organism>
<dbReference type="AlphaFoldDB" id="U4KUP5"/>
<dbReference type="EMBL" id="HF935206">
    <property type="protein sequence ID" value="CCX04476.1"/>
    <property type="molecule type" value="Genomic_DNA"/>
</dbReference>
<dbReference type="GO" id="GO:0015031">
    <property type="term" value="P:protein transport"/>
    <property type="evidence" value="ECO:0007669"/>
    <property type="project" value="TreeGrafter"/>
</dbReference>
<evidence type="ECO:0000313" key="4">
    <source>
        <dbReference type="Proteomes" id="UP000018144"/>
    </source>
</evidence>
<accession>U4KUP5</accession>
<keyword evidence="2" id="KW-0472">Membrane</keyword>
<dbReference type="Pfam" id="PF07543">
    <property type="entry name" value="PGA2"/>
    <property type="match status" value="1"/>
</dbReference>
<dbReference type="eggNOG" id="ENOG502SFRQ">
    <property type="taxonomic scope" value="Eukaryota"/>
</dbReference>
<dbReference type="InterPro" id="IPR011431">
    <property type="entry name" value="Trafficking_Pga2"/>
</dbReference>
<keyword evidence="4" id="KW-1185">Reference proteome</keyword>
<feature type="compositionally biased region" description="Basic residues" evidence="1">
    <location>
        <begin position="94"/>
        <end position="103"/>
    </location>
</feature>
<gene>
    <name evidence="3" type="ORF">PCON_02446</name>
</gene>
<sequence length="127" mass="14530">MVNHFEFGFDPEARTLTILGRAYDFNVLMRTLIITCAYILLRPYLLKLTSRHQERDHDREPTEADEMSSPAATGRVAPGGEEDSDGEDNSWGAKARRRQRAMKQKAMDEDREADEEEDAELNALLED</sequence>
<dbReference type="PANTHER" id="PTHR28199">
    <property type="entry name" value="PROCESSING OF GAS1 AND ALP PROTEIN 2"/>
    <property type="match status" value="1"/>
</dbReference>
<keyword evidence="2" id="KW-0812">Transmembrane</keyword>
<name>U4KUP5_PYROM</name>
<evidence type="ECO:0008006" key="5">
    <source>
        <dbReference type="Google" id="ProtNLM"/>
    </source>
</evidence>
<dbReference type="STRING" id="1076935.U4KUP5"/>
<keyword evidence="2" id="KW-1133">Transmembrane helix</keyword>
<evidence type="ECO:0000256" key="2">
    <source>
        <dbReference type="SAM" id="Phobius"/>
    </source>
</evidence>
<proteinExistence type="predicted"/>
<dbReference type="PANTHER" id="PTHR28199:SF1">
    <property type="entry name" value="PROCESSING OF GAS1 AND ALP PROTEIN 2"/>
    <property type="match status" value="1"/>
</dbReference>
<feature type="compositionally biased region" description="Basic and acidic residues" evidence="1">
    <location>
        <begin position="51"/>
        <end position="62"/>
    </location>
</feature>
<evidence type="ECO:0000313" key="3">
    <source>
        <dbReference type="EMBL" id="CCX04476.1"/>
    </source>
</evidence>
<protein>
    <recommendedName>
        <fullName evidence="5">DUF1531-domain-containing protein</fullName>
    </recommendedName>
</protein>
<reference evidence="3 4" key="1">
    <citation type="journal article" date="2013" name="PLoS Genet.">
        <title>The genome and development-dependent transcriptomes of Pyronema confluens: a window into fungal evolution.</title>
        <authorList>
            <person name="Traeger S."/>
            <person name="Altegoer F."/>
            <person name="Freitag M."/>
            <person name="Gabaldon T."/>
            <person name="Kempken F."/>
            <person name="Kumar A."/>
            <person name="Marcet-Houben M."/>
            <person name="Poggeler S."/>
            <person name="Stajich J.E."/>
            <person name="Nowrousian M."/>
        </authorList>
    </citation>
    <scope>NUCLEOTIDE SEQUENCE [LARGE SCALE GENOMIC DNA]</scope>
    <source>
        <strain evidence="4">CBS 100304</strain>
        <tissue evidence="3">Vegetative mycelium</tissue>
    </source>
</reference>
<feature type="region of interest" description="Disordered" evidence="1">
    <location>
        <begin position="51"/>
        <end position="127"/>
    </location>
</feature>